<dbReference type="Pfam" id="PF01266">
    <property type="entry name" value="DAO"/>
    <property type="match status" value="1"/>
</dbReference>
<proteinExistence type="predicted"/>
<keyword evidence="3" id="KW-0408">Iron</keyword>
<keyword evidence="4" id="KW-0411">Iron-sulfur</keyword>
<evidence type="ECO:0000313" key="9">
    <source>
        <dbReference type="Proteomes" id="UP001291309"/>
    </source>
</evidence>
<dbReference type="EC" id="1.-.-.-" evidence="8"/>
<protein>
    <submittedName>
        <fullName evidence="8">FAD-dependent oxidoreductase</fullName>
        <ecNumber evidence="8">1.-.-.-</ecNumber>
    </submittedName>
</protein>
<dbReference type="PRINTS" id="PR00162">
    <property type="entry name" value="RIESKE"/>
</dbReference>
<dbReference type="PROSITE" id="PS51296">
    <property type="entry name" value="RIESKE"/>
    <property type="match status" value="1"/>
</dbReference>
<evidence type="ECO:0000256" key="3">
    <source>
        <dbReference type="ARBA" id="ARBA00023004"/>
    </source>
</evidence>
<feature type="region of interest" description="Disordered" evidence="6">
    <location>
        <begin position="495"/>
        <end position="516"/>
    </location>
</feature>
<dbReference type="InterPro" id="IPR036188">
    <property type="entry name" value="FAD/NAD-bd_sf"/>
</dbReference>
<dbReference type="InterPro" id="IPR038010">
    <property type="entry name" value="YhfW_C"/>
</dbReference>
<gene>
    <name evidence="8" type="ORF">SYV04_22025</name>
</gene>
<evidence type="ECO:0000256" key="1">
    <source>
        <dbReference type="ARBA" id="ARBA00022714"/>
    </source>
</evidence>
<evidence type="ECO:0000313" key="8">
    <source>
        <dbReference type="EMBL" id="MDY7229107.1"/>
    </source>
</evidence>
<reference evidence="8 9" key="1">
    <citation type="submission" date="2023-12" db="EMBL/GenBank/DDBJ databases">
        <title>the genome sequence of Hyalangium sp. s54d21.</title>
        <authorList>
            <person name="Zhang X."/>
        </authorList>
    </citation>
    <scope>NUCLEOTIDE SEQUENCE [LARGE SCALE GENOMIC DNA]</scope>
    <source>
        <strain evidence="9">s54d21</strain>
    </source>
</reference>
<dbReference type="CDD" id="cd03477">
    <property type="entry name" value="Rieske_YhfW_C"/>
    <property type="match status" value="1"/>
</dbReference>
<dbReference type="InterPro" id="IPR036922">
    <property type="entry name" value="Rieske_2Fe-2S_sf"/>
</dbReference>
<keyword evidence="9" id="KW-1185">Reference proteome</keyword>
<name>A0ABU5H8L5_9BACT</name>
<keyword evidence="1" id="KW-0001">2Fe-2S</keyword>
<dbReference type="InterPro" id="IPR005805">
    <property type="entry name" value="Rieske_Fe-S_prot_C"/>
</dbReference>
<feature type="domain" description="Rieske" evidence="7">
    <location>
        <begin position="416"/>
        <end position="502"/>
    </location>
</feature>
<dbReference type="Gene3D" id="3.30.9.10">
    <property type="entry name" value="D-Amino Acid Oxidase, subunit A, domain 2"/>
    <property type="match status" value="1"/>
</dbReference>
<dbReference type="Gene3D" id="2.102.10.10">
    <property type="entry name" value="Rieske [2Fe-2S] iron-sulphur domain"/>
    <property type="match status" value="1"/>
</dbReference>
<dbReference type="InterPro" id="IPR017941">
    <property type="entry name" value="Rieske_2Fe-2S"/>
</dbReference>
<dbReference type="RefSeq" id="WP_321547828.1">
    <property type="nucleotide sequence ID" value="NZ_JAXIVS010000007.1"/>
</dbReference>
<evidence type="ECO:0000256" key="2">
    <source>
        <dbReference type="ARBA" id="ARBA00022723"/>
    </source>
</evidence>
<sequence length="516" mass="56653">MTDERIHKSLWTTSAPGRSFGVLPGDMTVDVVVIGGGIAGLTTAWLLKRAGKRVAVVEMNRLLTGQTGQTTAHLTELLDTPYSTLLSDFGEKGARMAAASSRASIEQIASIIEELGIDCGFQRVPLFRYAETESELRELREEVEAAKEVGLLARFVEDVPLPYPVKGALRLEDQALFHPRQYLLALAERLVGDGCHIFEETRAVEIRDGVPCRVVTDHGTIIAEDVVEATTTPLNRVFLHTKLYPYRTYAVAAPLERPLEAGLYYDSQDPYHYIRTQRIDGVDHLIVGGEDHKVGSEEDTDKHFQALEAYTQRRFPVGPISHRWSGQVIEPADGLAYIGRNSASRHTWVATGFSGTGMTWGTLAGMILTDLILGRQNPYAALYDATRVKVKAGAKDFIQENADVAFRFVADRLSRPDARKLSEVAPGEGKILEVDGQKVAVYRETGGACHAVSPVCTHLGCHVHWNNAERSWDCPCHGARYSPTGKVLNGPAVKDLASRRLAPEATEAQPSDGDER</sequence>
<keyword evidence="5" id="KW-1015">Disulfide bond</keyword>
<dbReference type="Proteomes" id="UP001291309">
    <property type="component" value="Unassembled WGS sequence"/>
</dbReference>
<dbReference type="PANTHER" id="PTHR13847:SF274">
    <property type="entry name" value="RIESKE 2FE-2S IRON-SULFUR PROTEIN YHFW-RELATED"/>
    <property type="match status" value="1"/>
</dbReference>
<dbReference type="PANTHER" id="PTHR13847">
    <property type="entry name" value="SARCOSINE DEHYDROGENASE-RELATED"/>
    <property type="match status" value="1"/>
</dbReference>
<dbReference type="EMBL" id="JAXIVS010000007">
    <property type="protein sequence ID" value="MDY7229107.1"/>
    <property type="molecule type" value="Genomic_DNA"/>
</dbReference>
<evidence type="ECO:0000256" key="6">
    <source>
        <dbReference type="SAM" id="MobiDB-lite"/>
    </source>
</evidence>
<organism evidence="8 9">
    <name type="scientific">Hyalangium rubrum</name>
    <dbReference type="NCBI Taxonomy" id="3103134"/>
    <lineage>
        <taxon>Bacteria</taxon>
        <taxon>Pseudomonadati</taxon>
        <taxon>Myxococcota</taxon>
        <taxon>Myxococcia</taxon>
        <taxon>Myxococcales</taxon>
        <taxon>Cystobacterineae</taxon>
        <taxon>Archangiaceae</taxon>
        <taxon>Hyalangium</taxon>
    </lineage>
</organism>
<dbReference type="Gene3D" id="3.50.50.60">
    <property type="entry name" value="FAD/NAD(P)-binding domain"/>
    <property type="match status" value="1"/>
</dbReference>
<keyword evidence="8" id="KW-0560">Oxidoreductase</keyword>
<dbReference type="SUPFAM" id="SSF51905">
    <property type="entry name" value="FAD/NAD(P)-binding domain"/>
    <property type="match status" value="1"/>
</dbReference>
<evidence type="ECO:0000256" key="5">
    <source>
        <dbReference type="ARBA" id="ARBA00023157"/>
    </source>
</evidence>
<keyword evidence="2" id="KW-0479">Metal-binding</keyword>
<dbReference type="InterPro" id="IPR006076">
    <property type="entry name" value="FAD-dep_OxRdtase"/>
</dbReference>
<evidence type="ECO:0000259" key="7">
    <source>
        <dbReference type="PROSITE" id="PS51296"/>
    </source>
</evidence>
<dbReference type="Pfam" id="PF00355">
    <property type="entry name" value="Rieske"/>
    <property type="match status" value="1"/>
</dbReference>
<evidence type="ECO:0000256" key="4">
    <source>
        <dbReference type="ARBA" id="ARBA00023014"/>
    </source>
</evidence>
<accession>A0ABU5H8L5</accession>
<dbReference type="SUPFAM" id="SSF50022">
    <property type="entry name" value="ISP domain"/>
    <property type="match status" value="1"/>
</dbReference>
<dbReference type="GO" id="GO:0016491">
    <property type="term" value="F:oxidoreductase activity"/>
    <property type="evidence" value="ECO:0007669"/>
    <property type="project" value="UniProtKB-KW"/>
</dbReference>
<comment type="caution">
    <text evidence="8">The sequence shown here is derived from an EMBL/GenBank/DDBJ whole genome shotgun (WGS) entry which is preliminary data.</text>
</comment>